<evidence type="ECO:0000256" key="1">
    <source>
        <dbReference type="ARBA" id="ARBA00000077"/>
    </source>
</evidence>
<dbReference type="PROSITE" id="PS51975">
    <property type="entry name" value="RNASE_H_2"/>
    <property type="match status" value="1"/>
</dbReference>
<keyword evidence="13 14" id="KW-0464">Manganese</keyword>
<comment type="caution">
    <text evidence="18">The sequence shown here is derived from an EMBL/GenBank/DDBJ whole genome shotgun (WGS) entry which is preliminary data.</text>
</comment>
<comment type="subcellular location">
    <subcellularLocation>
        <location evidence="4 14">Cytoplasm</location>
    </subcellularLocation>
</comment>
<accession>E6LFJ6</accession>
<dbReference type="Gene3D" id="3.30.420.10">
    <property type="entry name" value="Ribonuclease H-like superfamily/Ribonuclease H"/>
    <property type="match status" value="1"/>
</dbReference>
<dbReference type="GO" id="GO:0005737">
    <property type="term" value="C:cytoplasm"/>
    <property type="evidence" value="ECO:0007669"/>
    <property type="project" value="UniProtKB-SubCell"/>
</dbReference>
<dbReference type="GO" id="GO:0043137">
    <property type="term" value="P:DNA replication, removal of RNA primer"/>
    <property type="evidence" value="ECO:0007669"/>
    <property type="project" value="TreeGrafter"/>
</dbReference>
<dbReference type="AlphaFoldDB" id="E6LFJ6"/>
<evidence type="ECO:0000256" key="15">
    <source>
        <dbReference type="PROSITE-ProRule" id="PRU01319"/>
    </source>
</evidence>
<dbReference type="Proteomes" id="UP000010296">
    <property type="component" value="Unassembled WGS sequence"/>
</dbReference>
<name>E6LFJ6_ENTI1</name>
<evidence type="ECO:0000256" key="13">
    <source>
        <dbReference type="ARBA" id="ARBA00023211"/>
    </source>
</evidence>
<comment type="cofactor">
    <cofactor evidence="2">
        <name>Mg(2+)</name>
        <dbReference type="ChEBI" id="CHEBI:18420"/>
    </cofactor>
</comment>
<feature type="domain" description="RNase H type-2" evidence="17">
    <location>
        <begin position="72"/>
        <end position="255"/>
    </location>
</feature>
<evidence type="ECO:0000256" key="11">
    <source>
        <dbReference type="ARBA" id="ARBA00022759"/>
    </source>
</evidence>
<dbReference type="Pfam" id="PF01351">
    <property type="entry name" value="RNase_HII"/>
    <property type="match status" value="1"/>
</dbReference>
<evidence type="ECO:0000313" key="18">
    <source>
        <dbReference type="EMBL" id="EFU73958.1"/>
    </source>
</evidence>
<dbReference type="EC" id="3.1.26.4" evidence="6 14"/>
<dbReference type="NCBIfam" id="NF000594">
    <property type="entry name" value="PRK00015.1-1"/>
    <property type="match status" value="1"/>
</dbReference>
<dbReference type="GO" id="GO:0032299">
    <property type="term" value="C:ribonuclease H2 complex"/>
    <property type="evidence" value="ECO:0007669"/>
    <property type="project" value="TreeGrafter"/>
</dbReference>
<comment type="function">
    <text evidence="3 14 16">Endonuclease that specifically degrades the RNA of RNA-DNA hybrids.</text>
</comment>
<evidence type="ECO:0000256" key="7">
    <source>
        <dbReference type="ARBA" id="ARBA00019179"/>
    </source>
</evidence>
<evidence type="ECO:0000256" key="10">
    <source>
        <dbReference type="ARBA" id="ARBA00022723"/>
    </source>
</evidence>
<keyword evidence="9 14" id="KW-0540">Nuclease</keyword>
<keyword evidence="11 14" id="KW-0255">Endonuclease</keyword>
<dbReference type="GO" id="GO:0003723">
    <property type="term" value="F:RNA binding"/>
    <property type="evidence" value="ECO:0007669"/>
    <property type="project" value="UniProtKB-UniRule"/>
</dbReference>
<proteinExistence type="inferred from homology"/>
<comment type="cofactor">
    <cofactor evidence="14 15">
        <name>Mn(2+)</name>
        <dbReference type="ChEBI" id="CHEBI:29035"/>
    </cofactor>
    <cofactor evidence="14 15">
        <name>Mg(2+)</name>
        <dbReference type="ChEBI" id="CHEBI:18420"/>
    </cofactor>
    <text evidence="14 15">Manganese or magnesium. Binds 1 divalent metal ion per monomer in the absence of substrate. May bind a second metal ion after substrate binding.</text>
</comment>
<evidence type="ECO:0000256" key="16">
    <source>
        <dbReference type="RuleBase" id="RU003515"/>
    </source>
</evidence>
<dbReference type="EMBL" id="AEPV01000041">
    <property type="protein sequence ID" value="EFU73958.1"/>
    <property type="molecule type" value="Genomic_DNA"/>
</dbReference>
<dbReference type="GO" id="GO:0004523">
    <property type="term" value="F:RNA-DNA hybrid ribonuclease activity"/>
    <property type="evidence" value="ECO:0007669"/>
    <property type="project" value="UniProtKB-UniRule"/>
</dbReference>
<evidence type="ECO:0000256" key="3">
    <source>
        <dbReference type="ARBA" id="ARBA00004065"/>
    </source>
</evidence>
<evidence type="ECO:0000256" key="12">
    <source>
        <dbReference type="ARBA" id="ARBA00022801"/>
    </source>
</evidence>
<dbReference type="NCBIfam" id="NF000595">
    <property type="entry name" value="PRK00015.1-3"/>
    <property type="match status" value="1"/>
</dbReference>
<keyword evidence="12 14" id="KW-0378">Hydrolase</keyword>
<evidence type="ECO:0000259" key="17">
    <source>
        <dbReference type="PROSITE" id="PS51975"/>
    </source>
</evidence>
<dbReference type="SUPFAM" id="SSF53098">
    <property type="entry name" value="Ribonuclease H-like"/>
    <property type="match status" value="1"/>
</dbReference>
<protein>
    <recommendedName>
        <fullName evidence="7 14">Ribonuclease HII</fullName>
        <shortName evidence="14">RNase HII</shortName>
        <ecNumber evidence="6 14">3.1.26.4</ecNumber>
    </recommendedName>
</protein>
<evidence type="ECO:0000256" key="2">
    <source>
        <dbReference type="ARBA" id="ARBA00001946"/>
    </source>
</evidence>
<dbReference type="CDD" id="cd07182">
    <property type="entry name" value="RNase_HII_bacteria_HII_like"/>
    <property type="match status" value="1"/>
</dbReference>
<sequence length="255" mass="28139">MMKQSIEQIKQYFQDHPLLTDDKLAELANDERKGVQTLLSRYNKEQAKKQALVDRFERMSEFEKIAWSKGAQAVAGIDEVGRGPLAGPVVAAAVILPPARQFLGLNDSKQVPEAQREALFQAISEQAIAIGIGIISPQCIDEVNIYEASKLAMMEAIEHLSTPADYLLIDAMTLPINLPQEKLIKGDARSNSIAAASIIAKVTRDRMMKQYAIEYPGYDFEHNAGYGTAKHLAGLKANGITPIHRKSFAPVKNYC</sequence>
<dbReference type="GO" id="GO:0006298">
    <property type="term" value="P:mismatch repair"/>
    <property type="evidence" value="ECO:0007669"/>
    <property type="project" value="TreeGrafter"/>
</dbReference>
<dbReference type="STRING" id="888064.HMPREF9088_1136"/>
<feature type="binding site" evidence="14 15">
    <location>
        <position position="170"/>
    </location>
    <ligand>
        <name>a divalent metal cation</name>
        <dbReference type="ChEBI" id="CHEBI:60240"/>
    </ligand>
</feature>
<evidence type="ECO:0000256" key="5">
    <source>
        <dbReference type="ARBA" id="ARBA00007383"/>
    </source>
</evidence>
<keyword evidence="8 14" id="KW-0963">Cytoplasm</keyword>
<dbReference type="HAMAP" id="MF_00052_B">
    <property type="entry name" value="RNase_HII_B"/>
    <property type="match status" value="1"/>
</dbReference>
<evidence type="ECO:0000256" key="14">
    <source>
        <dbReference type="HAMAP-Rule" id="MF_00052"/>
    </source>
</evidence>
<keyword evidence="19" id="KW-1185">Reference proteome</keyword>
<dbReference type="FunFam" id="3.30.420.10:FF:000006">
    <property type="entry name" value="Ribonuclease HII"/>
    <property type="match status" value="1"/>
</dbReference>
<evidence type="ECO:0000256" key="6">
    <source>
        <dbReference type="ARBA" id="ARBA00012180"/>
    </source>
</evidence>
<organism evidence="18 19">
    <name type="scientific">Enterococcus italicus (strain DSM 15952 / CCUG 50447 / LMG 22039 / TP 1.5)</name>
    <dbReference type="NCBI Taxonomy" id="888064"/>
    <lineage>
        <taxon>Bacteria</taxon>
        <taxon>Bacillati</taxon>
        <taxon>Bacillota</taxon>
        <taxon>Bacilli</taxon>
        <taxon>Lactobacillales</taxon>
        <taxon>Enterococcaceae</taxon>
        <taxon>Enterococcus</taxon>
    </lineage>
</organism>
<dbReference type="GO" id="GO:0030145">
    <property type="term" value="F:manganese ion binding"/>
    <property type="evidence" value="ECO:0007669"/>
    <property type="project" value="UniProtKB-UniRule"/>
</dbReference>
<dbReference type="InterPro" id="IPR022898">
    <property type="entry name" value="RNase_HII"/>
</dbReference>
<dbReference type="HOGENOM" id="CLU_036532_2_1_9"/>
<keyword evidence="10 14" id="KW-0479">Metal-binding</keyword>
<reference evidence="18 19" key="1">
    <citation type="submission" date="2010-12" db="EMBL/GenBank/DDBJ databases">
        <authorList>
            <person name="Muzny D."/>
            <person name="Qin X."/>
            <person name="Deng J."/>
            <person name="Jiang H."/>
            <person name="Liu Y."/>
            <person name="Qu J."/>
            <person name="Song X.-Z."/>
            <person name="Zhang L."/>
            <person name="Thornton R."/>
            <person name="Coyle M."/>
            <person name="Francisco L."/>
            <person name="Jackson L."/>
            <person name="Javaid M."/>
            <person name="Korchina V."/>
            <person name="Kovar C."/>
            <person name="Mata R."/>
            <person name="Mathew T."/>
            <person name="Ngo R."/>
            <person name="Nguyen L."/>
            <person name="Nguyen N."/>
            <person name="Okwuonu G."/>
            <person name="Ongeri F."/>
            <person name="Pham C."/>
            <person name="Simmons D."/>
            <person name="Wilczek-Boney K."/>
            <person name="Hale W."/>
            <person name="Jakkamsetti A."/>
            <person name="Pham P."/>
            <person name="Ruth R."/>
            <person name="San Lucas F."/>
            <person name="Warren J."/>
            <person name="Zhang J."/>
            <person name="Zhao Z."/>
            <person name="Zhou C."/>
            <person name="Zhu D."/>
            <person name="Lee S."/>
            <person name="Bess C."/>
            <person name="Blankenburg K."/>
            <person name="Forbes L."/>
            <person name="Fu Q."/>
            <person name="Gubbala S."/>
            <person name="Hirani K."/>
            <person name="Jayaseelan J.C."/>
            <person name="Lara F."/>
            <person name="Munidasa M."/>
            <person name="Palculict T."/>
            <person name="Patil S."/>
            <person name="Pu L.-L."/>
            <person name="Saada N."/>
            <person name="Tang L."/>
            <person name="Weissenberger G."/>
            <person name="Zhu Y."/>
            <person name="Hemphill L."/>
            <person name="Shang Y."/>
            <person name="Youmans B."/>
            <person name="Ayvaz T."/>
            <person name="Ross M."/>
            <person name="Santibanez J."/>
            <person name="Aqrawi P."/>
            <person name="Gross S."/>
            <person name="Joshi V."/>
            <person name="Fowler G."/>
            <person name="Nazareth L."/>
            <person name="Reid J."/>
            <person name="Worley K."/>
            <person name="Petrosino J."/>
            <person name="Highlander S."/>
            <person name="Gibbs R."/>
        </authorList>
    </citation>
    <scope>NUCLEOTIDE SEQUENCE [LARGE SCALE GENOMIC DNA]</scope>
    <source>
        <strain evidence="19">DSM 15952 / CCUG 50447 / LMG 22039 / TP 1.5</strain>
    </source>
</reference>
<dbReference type="InterPro" id="IPR036397">
    <property type="entry name" value="RNaseH_sf"/>
</dbReference>
<evidence type="ECO:0000256" key="4">
    <source>
        <dbReference type="ARBA" id="ARBA00004496"/>
    </source>
</evidence>
<feature type="binding site" evidence="14 15">
    <location>
        <position position="78"/>
    </location>
    <ligand>
        <name>a divalent metal cation</name>
        <dbReference type="ChEBI" id="CHEBI:60240"/>
    </ligand>
</feature>
<feature type="binding site" evidence="14 15">
    <location>
        <position position="79"/>
    </location>
    <ligand>
        <name>a divalent metal cation</name>
        <dbReference type="ChEBI" id="CHEBI:60240"/>
    </ligand>
</feature>
<dbReference type="PANTHER" id="PTHR10954:SF18">
    <property type="entry name" value="RIBONUCLEASE HII"/>
    <property type="match status" value="1"/>
</dbReference>
<dbReference type="PANTHER" id="PTHR10954">
    <property type="entry name" value="RIBONUCLEASE H2 SUBUNIT A"/>
    <property type="match status" value="1"/>
</dbReference>
<dbReference type="eggNOG" id="COG0164">
    <property type="taxonomic scope" value="Bacteria"/>
</dbReference>
<evidence type="ECO:0000256" key="9">
    <source>
        <dbReference type="ARBA" id="ARBA00022722"/>
    </source>
</evidence>
<dbReference type="InterPro" id="IPR012337">
    <property type="entry name" value="RNaseH-like_sf"/>
</dbReference>
<evidence type="ECO:0000313" key="19">
    <source>
        <dbReference type="Proteomes" id="UP000010296"/>
    </source>
</evidence>
<dbReference type="InterPro" id="IPR001352">
    <property type="entry name" value="RNase_HII/HIII"/>
</dbReference>
<gene>
    <name evidence="14 18" type="primary">rnhB</name>
    <name evidence="18" type="ORF">HMPREF9088_1136</name>
</gene>
<dbReference type="InterPro" id="IPR024567">
    <property type="entry name" value="RNase_HII/HIII_dom"/>
</dbReference>
<comment type="similarity">
    <text evidence="5 14 16">Belongs to the RNase HII family.</text>
</comment>
<evidence type="ECO:0000256" key="8">
    <source>
        <dbReference type="ARBA" id="ARBA00022490"/>
    </source>
</evidence>
<comment type="catalytic activity">
    <reaction evidence="1 14 15 16">
        <text>Endonucleolytic cleavage to 5'-phosphomonoester.</text>
        <dbReference type="EC" id="3.1.26.4"/>
    </reaction>
</comment>